<dbReference type="Gene3D" id="3.30.70.330">
    <property type="match status" value="1"/>
</dbReference>
<gene>
    <name evidence="4" type="ORF">SSX86_010676</name>
</gene>
<keyword evidence="5" id="KW-1185">Reference proteome</keyword>
<feature type="region of interest" description="Disordered" evidence="2">
    <location>
        <begin position="485"/>
        <end position="519"/>
    </location>
</feature>
<dbReference type="SUPFAM" id="SSF54928">
    <property type="entry name" value="RNA-binding domain, RBD"/>
    <property type="match status" value="1"/>
</dbReference>
<dbReference type="PANTHER" id="PTHR34427:SF5">
    <property type="entry name" value="DUF4283 DOMAIN-CONTAINING PROTEIN"/>
    <property type="match status" value="1"/>
</dbReference>
<feature type="region of interest" description="Disordered" evidence="2">
    <location>
        <begin position="1"/>
        <end position="35"/>
    </location>
</feature>
<keyword evidence="1" id="KW-0694">RNA-binding</keyword>
<dbReference type="CDD" id="cd00590">
    <property type="entry name" value="RRM_SF"/>
    <property type="match status" value="1"/>
</dbReference>
<comment type="caution">
    <text evidence="4">The sequence shown here is derived from an EMBL/GenBank/DDBJ whole genome shotgun (WGS) entry which is preliminary data.</text>
</comment>
<dbReference type="Proteomes" id="UP001408789">
    <property type="component" value="Unassembled WGS sequence"/>
</dbReference>
<feature type="domain" description="RRM" evidence="3">
    <location>
        <begin position="42"/>
        <end position="128"/>
    </location>
</feature>
<dbReference type="PROSITE" id="PS50102">
    <property type="entry name" value="RRM"/>
    <property type="match status" value="1"/>
</dbReference>
<dbReference type="GO" id="GO:0003723">
    <property type="term" value="F:RNA binding"/>
    <property type="evidence" value="ECO:0007669"/>
    <property type="project" value="UniProtKB-UniRule"/>
</dbReference>
<protein>
    <recommendedName>
        <fullName evidence="3">RRM domain-containing protein</fullName>
    </recommendedName>
</protein>
<name>A0AAP0H2R9_9ASTR</name>
<feature type="compositionally biased region" description="Polar residues" evidence="2">
    <location>
        <begin position="496"/>
        <end position="507"/>
    </location>
</feature>
<dbReference type="InterPro" id="IPR012677">
    <property type="entry name" value="Nucleotide-bd_a/b_plait_sf"/>
</dbReference>
<organism evidence="4 5">
    <name type="scientific">Deinandra increscens subsp. villosa</name>
    <dbReference type="NCBI Taxonomy" id="3103831"/>
    <lineage>
        <taxon>Eukaryota</taxon>
        <taxon>Viridiplantae</taxon>
        <taxon>Streptophyta</taxon>
        <taxon>Embryophyta</taxon>
        <taxon>Tracheophyta</taxon>
        <taxon>Spermatophyta</taxon>
        <taxon>Magnoliopsida</taxon>
        <taxon>eudicotyledons</taxon>
        <taxon>Gunneridae</taxon>
        <taxon>Pentapetalae</taxon>
        <taxon>asterids</taxon>
        <taxon>campanulids</taxon>
        <taxon>Asterales</taxon>
        <taxon>Asteraceae</taxon>
        <taxon>Asteroideae</taxon>
        <taxon>Heliantheae alliance</taxon>
        <taxon>Madieae</taxon>
        <taxon>Madiinae</taxon>
        <taxon>Deinandra</taxon>
    </lineage>
</organism>
<dbReference type="Pfam" id="PF00076">
    <property type="entry name" value="RRM_1"/>
    <property type="match status" value="1"/>
</dbReference>
<feature type="compositionally biased region" description="Basic and acidic residues" evidence="2">
    <location>
        <begin position="1"/>
        <end position="10"/>
    </location>
</feature>
<evidence type="ECO:0000256" key="2">
    <source>
        <dbReference type="SAM" id="MobiDB-lite"/>
    </source>
</evidence>
<proteinExistence type="predicted"/>
<dbReference type="InterPro" id="IPR035979">
    <property type="entry name" value="RBD_domain_sf"/>
</dbReference>
<feature type="compositionally biased region" description="Basic and acidic residues" evidence="2">
    <location>
        <begin position="412"/>
        <end position="424"/>
    </location>
</feature>
<evidence type="ECO:0000313" key="4">
    <source>
        <dbReference type="EMBL" id="KAK9070276.1"/>
    </source>
</evidence>
<evidence type="ECO:0000313" key="5">
    <source>
        <dbReference type="Proteomes" id="UP001408789"/>
    </source>
</evidence>
<sequence length="580" mass="65116">MAREHREKNPNGDGWQKPPWKTNQNQAHHQGSRRKQYDENKIIFYITNFPEDCSVQDLKETFKNFGIVSDIYISKRRNSFKERFGFVKYSRLDNREALDNVKMGNLVLTMNLELFDRDRKLVNRRNQTIPTAQAISFNNNNQTFRNTSEANSYASVVGKVDEPSIEKCVFLKEDESIASKEWRKNSLIGRVIDISTLNSIQDFLNGLEAGCIVRYIGGLCVLLSFQSADDALGFRSKQKVWEGRFTQLDPWEGQFVPFERFACLDLIGLPPHLWGGEVFNNIGGLFGVVVKESDADDRDFNLAHGSVIILTSDRNPIKQSVAVCVNGRKFRCCVKETSTWEPYFIFGNPLFHVSQQEESVQNVVEEFQNVNNASPEGCFPATEDMEEGEIPTCMEGGVYQGSNDEDSSIGNPKDKPYVARKDDPGLLESESDPSNRGENLEIQKDALAGQDHSYNGPVQDGLNEESVLDRFSYSTPVGPSKVIKEKTKSNKRARVQSVSPNTGSSGPTKPCRKKGVISCDQGQSQETVIQNSNVYKPTDEEIVREVIETMYLGPVVGMDLTGFVDKVNEVVKGDSVKSIS</sequence>
<accession>A0AAP0H2R9</accession>
<dbReference type="InterPro" id="IPR000504">
    <property type="entry name" value="RRM_dom"/>
</dbReference>
<reference evidence="4 5" key="1">
    <citation type="submission" date="2024-04" db="EMBL/GenBank/DDBJ databases">
        <title>The reference genome of an endangered Asteraceae, Deinandra increscens subsp. villosa, native to the Central Coast of California.</title>
        <authorList>
            <person name="Guilliams M."/>
            <person name="Hasenstab-Lehman K."/>
            <person name="Meyer R."/>
            <person name="Mcevoy S."/>
        </authorList>
    </citation>
    <scope>NUCLEOTIDE SEQUENCE [LARGE SCALE GENOMIC DNA]</scope>
    <source>
        <tissue evidence="4">Leaf</tissue>
    </source>
</reference>
<evidence type="ECO:0000259" key="3">
    <source>
        <dbReference type="PROSITE" id="PS50102"/>
    </source>
</evidence>
<feature type="region of interest" description="Disordered" evidence="2">
    <location>
        <begin position="393"/>
        <end position="437"/>
    </location>
</feature>
<dbReference type="EMBL" id="JBCNJP010000012">
    <property type="protein sequence ID" value="KAK9070276.1"/>
    <property type="molecule type" value="Genomic_DNA"/>
</dbReference>
<evidence type="ECO:0000256" key="1">
    <source>
        <dbReference type="PROSITE-ProRule" id="PRU00176"/>
    </source>
</evidence>
<dbReference type="SMART" id="SM00360">
    <property type="entry name" value="RRM"/>
    <property type="match status" value="1"/>
</dbReference>
<dbReference type="PANTHER" id="PTHR34427">
    <property type="entry name" value="DUF4283 DOMAIN PROTEIN"/>
    <property type="match status" value="1"/>
</dbReference>
<dbReference type="AlphaFoldDB" id="A0AAP0H2R9"/>